<keyword evidence="1" id="KW-0596">Phosphopantetheine</keyword>
<dbReference type="PANTHER" id="PTHR45527:SF1">
    <property type="entry name" value="FATTY ACID SYNTHASE"/>
    <property type="match status" value="1"/>
</dbReference>
<dbReference type="InterPro" id="IPR001242">
    <property type="entry name" value="Condensation_dom"/>
</dbReference>
<feature type="domain" description="Carrier" evidence="5">
    <location>
        <begin position="2408"/>
        <end position="2483"/>
    </location>
</feature>
<dbReference type="SUPFAM" id="SSF53335">
    <property type="entry name" value="S-adenosyl-L-methionine-dependent methyltransferases"/>
    <property type="match status" value="1"/>
</dbReference>
<feature type="transmembrane region" description="Helical" evidence="4">
    <location>
        <begin position="2757"/>
        <end position="2778"/>
    </location>
</feature>
<dbReference type="SUPFAM" id="SSF47336">
    <property type="entry name" value="ACP-like"/>
    <property type="match status" value="5"/>
</dbReference>
<keyword evidence="4" id="KW-0472">Membrane</keyword>
<evidence type="ECO:0000259" key="5">
    <source>
        <dbReference type="PROSITE" id="PS50075"/>
    </source>
</evidence>
<dbReference type="GO" id="GO:0047527">
    <property type="term" value="F:2,3-dihydroxybenzoate-serine ligase activity"/>
    <property type="evidence" value="ECO:0007669"/>
    <property type="project" value="TreeGrafter"/>
</dbReference>
<dbReference type="InterPro" id="IPR020845">
    <property type="entry name" value="AMP-binding_CS"/>
</dbReference>
<dbReference type="InterPro" id="IPR013216">
    <property type="entry name" value="Methyltransf_11"/>
</dbReference>
<feature type="transmembrane region" description="Helical" evidence="4">
    <location>
        <begin position="2536"/>
        <end position="2556"/>
    </location>
</feature>
<dbReference type="Gene3D" id="1.10.1200.10">
    <property type="entry name" value="ACP-like"/>
    <property type="match status" value="5"/>
</dbReference>
<dbReference type="InterPro" id="IPR029063">
    <property type="entry name" value="SAM-dependent_MTases_sf"/>
</dbReference>
<feature type="transmembrane region" description="Helical" evidence="4">
    <location>
        <begin position="4150"/>
        <end position="4171"/>
    </location>
</feature>
<sequence length="6943" mass="796369">MNIFLHDLNQAYTTGQLLYDGNTTLRYLDYAVIEQQMSMTGATMFWLDTLYDCKLDQSLSLPYDRHRLMREHRTNRTTSISFDFGQDLSHHFLTYASSNNIKHEHLALAIYFIFLFKLTNSEKDLCVAMNIDNRYRDELKSIIGLFENIIPLRCQLDPAWSLSQLVENVRETTTNSMKYSYFPLQRILSLHPNVSKPAFLDISFQFLSSMTTIDNKLIMIGDSQLSFIPFTININDFSLLIQHDLNVNQLSCTINVSLDLFNVETTDKISQRFYSILKQLFISVENQMNKFIYEISLTLPNERLLMQSMNNTQVSFSSPVTCIHHEFIYQAMKYPQKLAVELDEQSLTYAELLYYVQVLSLALLNEYHVFPGEVVVGIMAIEMSGGVYCPLSPQDPQNRLYVLVQQTQCRLVLVHWLTRAKFHDNEIVLVDIHSIFAYNDVISNVYFDRLSNITVTSSNIAYIIFTSGSTGMPKAAQIEQRNVTQCMHSMVSIDAVNNNDIVIQIARCSFDVHVLDIIGTLIIGATLIMLRPDGILDLDYVTFTLKKKQATYIQAVPSLLRTFFTFLKETHHLTSETYFRSVCSSGEPFTLDLINLLESYTTEKCNIWNLYGPAETIICTYHRVQSAVIRKTIPIGLTMPNYRCLVFDLYLQSVVVHQEGELYVGGVGVFAGYLERNDLTAKVFIKINDHVFYRTGDLVRMDNNGLAHYVGRKDHQTKLHGQRIELGEIEQCLLRTSIAACVVIKWNDDHLVAYVQSSDIVEEQLREHCQLQLPPHMTPSLFVILDKLPLNANGKIDRKLLLQPNFSSMHLTSHDELLSPINEIETIIHHIWSDLLKQKQISTNSNIFTLGGHSLLIMQLFHRYKIEFHLETNTFSITDLFLRPTIIDHAQLIYETMNVTKNINDYHWSSLHILKAKASFAQERIYLDEQIRFSSTDINNNNMYVISLIYRIPSMNDHISISQLQHAFQSVIRKHQILRTALYLGTNGTIIQYCLDTNAIIYDKKSSIFSIINLPDEEDEQNEIVKKILNQSDLFDLSKGHVINCHILRRDQSDDSFSQNNDDLLTKDDLILFTIHHACFDGSSRSIFIRDLSLSYQSNDLFSIDVNSLQYTDYSIHEHIMDMILSQEFWQLELKGYNLARRLSLPVDRQHSSTNQQRSGLASSAQIIFDDEICASFLNYVSSHHLTLFQLGLSIFYVFLFKLAHDETDLCIGSINANRYWSELVNMIGMFVSTLPHRVELDPRWSFDEVVKYVQKKCLSILEHSHYPLQRILADLHLTQSNVSFLETMFDFITVSNEGKDLCLNGVNLEQVSLNDSYEMAKFDFSLNFIYNSLSDDNQLSCFFVCSRDLFDKTTLAIVGRRFQHVLEQLFSSKSSTKYIDLCRTSISKVALILLEEVEEREAIMFHRLKNIINEAPASFAQYRIWSKNQRDADTDQSSLTTRNTLFFYRLYVGDILSVKQLRHALQLIVNKHESLHTSLIYDSNTNLLMQRVLTQQDINNDMFTIIESTYETDEQLNGIIENEKCNPQLFDLAQGLVFRCHIIYYKQISSNNILSDKDIIIFNFHHAIFDLSSMHIFLHDLDHSYKTRQLTNDNDTTLRYIDYAVIEQQMPTTGASMFWLDTLYDCKLDQPLSLPFDRYRLMNEHQTNRTTSISFDFAQDLSHDFLLYALSNNIKHEHLALAIYFIFLFKLTNAEKDLCISMNIDNRYRDELKSIIGLFENIIPLRCRLDPHWSFQYLLDYVREITTNSMKYSYFPLQRILNQHPNVSKPAFLDISFQFLSSMTTIDNKLIMIGDRQLSSIPVANHNEIINKYDFSLVIQHDFNINQLSYTINASLDLFNVETIDNISQRFHSMLNQLFTSVDDQMNKSICEVSLTLPSERLLIQSLNNTQVSFSSPVTCIHHEFIYQAMKYPQKLAVELDEQSLTYSELLYHVQVLSLHLLNRYHAVPGEIICQCVERSLSMVIGIMAIEMSGGVYCSLSPRDPQHRLHALVQQTQSRIVLIHWLTKNMFMDDITTFSISSILVNNDMHSIVHTDRLSNVIVRPDNVAYIIFTSGSTGTPKAIQIQHKSFTGFMCSLVYGDVLNEKDTILQMARCSFDVHVHDILGSFMTGSSLIMLRPRGIMDFNYLANVMIEKNITCFASVPTIINNFFTYLQQQSHHNVAQYLRSVCSGGEPCSLQLINLISNTVKHTCRLWNMYGPAETTIDCTFHLFDNTVGTENIPIGRPLPNYQNLVLNDFLQSASINEEGELFVGGVGVFAGYLGRDDLSAKALVHINDDLFYRTGDLATMDNNGLLHYQGRKDHQIKLHGQRIELGEIERCLLNITSISTCVVMKWNDDHLVAYVQSSYVNEEELRQHCQSHLPLHMIPSIFIILDKLPLNPNGKIDRKLLPPPDFSSSTDNIDGNVAHTTLEQQLQDIFSEAFHIESPRIEISFGQLGGTSLGAILALTLIRQQISNKVDIGLLFTNQSIRQLAIAIEPLLVFEELQETVFTTDQSHKTHIRFSPSFVIESVGIVFLVCQWLIPIMIIHQWCPLLFPILPICHLLFYVICSQLLSRRNIKDDNVFSWNYYRWWFLDRLWNNNTFWLQHILGTPLYNYYLRLCGARISPNTHIYTTSIDAPGLLEIDDGSWIANETYLNCLYFNDDNTFKLSPIRVGSNCSIGTRSILFDGVDMQNNIIVQPMSSVTGFVASETIVDSEEHKSRPSDISIVQSNRSLSICHQIYQIIVIISIICIHCILLTLVYKVDSVRQIPLPISIAFCWTLWSIIGCFISLLLLKFVVGPCTAGEIYPIASWLYLQKIWLRRVIVSSFHHAWLLPTGYDYLYPYVLRWLGAHIEENVKLAQIDTFLSCPTNLLKIETGVTAFGGVLIVPTELTLSGDHRVDQIMVGSHTNLANGCSIMPVALIEQQTSMTGASMFWLDTLYDYHLDQSLSLPYDRYRLMNQHRTNRTTSVSFDFGQDLSHHFLLYASLNNIKPEHLALATHFIFLFKLTNGEKDVCIAMNIDNRYRDELKSIIGSFENVIPLRCQLDHHWSFQYLLDYVREITTNSMKYSYFPLQRILNQHPKVTKPAFLDMSFEFLSSMTNSDNKLIMIGDTQLSSIPSTMNINNFSLLIQHDLNINQLSYTINASLDLFNVETINKISQRFHFILNQLFIPFDNQMNKSVYEISLTLPNERLLVQSMNNTQVSFSCPVTCIHYEFIYQVMQHPQKLAVELDDQSLTYAELLHYVQVLSLTLLNEYHIFPGEIICQCVERSLSMVIGIMAIEMSGGVYCPLPPRDPGKRLYTLIQQTQSRLVLVHWLTKMKFHNDTVTTDIHSILINNDVMNDVDVDRLSSISVTANDIAYIIFTSGSTGIPKSIRVRHQNFIHFTHSFMHLGALHKNDIVIQLATSTFDAHVLEILATLASGATIIMLHPHGYLDFSVTNFQDGELFVGGVGVFAGYLERDDLTAKALVEIDGKLFYRTGDLVRIDNNGLLHYQGRKDHQIKLHGQRIELGEIEKCLLNIISISACVVMKWNDDYLVAYVQSSHINEEKLREHCQSHLSPHMIPSIFIILDKLPLNQNGKIDRKILPPPDFSSSTDNIDGNVAHSTLEKQLQDIFSEAFHIESPRIEIPFGQLGGTSLGAILALTLIRQQVSNKVDIGLLFTNPSIRQLAQAIEPLLVLEELQETVVTTNQSHEIHLRFSPSFVIESVGIAFLVCQWLLPIMVIHRWCPFLFPILPAFYLLFYVICSHLLSQRNIKDDNVFSCSYYRWWFLDRIWNNNTFWLQHILGTPLYNYYLRLCGARISLNTHIYTTTIDAPWLLEIEDENWIANETYLNCLYFNDNNTFKLTPIRIGSNCSIGTRSVLFDGVDMQNNIIVQPMSPVTGFVASRTIVDGEEHKSLPSDISIVQSNRSLSIWHKICQIITIISIICIHYTLLILVYKVYSVRQIPLLFSIAFCWTLWSIIGCFTSLLLLKFTVGPCVAGEIYPIASWLYLQKIWLRQLIVSSFHHAWLLSTSYDYLYPYVLCWLGAHVEENVKLAEIDPFLSCPTNLLKLKMGVTTFGGVLIVPTELTLSGDHRVDQVVLGSHTNLANGCSILPGSWLASETMIGNLTRISRETKSKCREVFMGIPARTMPFQMPPRPEIQDQIESIPFWHTCLSHFVSKCLLLSIYSFGGLVGGSVIHTILACSFCRCRSYIRYQVIEQIITRMILDYAQFIGPFLGNTQWLIRLFRAYGAHIGENVIMADIYCITDYHLMTIGDNVRVHMRTQIQGHSFEQRILKLAPVSIGNSCVLMSYSIVMAGCKLMGNNRLYPMTLIMKNDQLPLNTHWKGIPARLGVLARYLGRDDLTAKALVEIDGQLFYRTGDLVTMDNNGLLHYQGRKDHQIKLHGQRIELGEIERCLLNITSISTCVVMKWNDDYLVAYIQSSSHMNEEELRQHCQSHLPPHMIPSFFVILDKLPLNQNGKVDRKQLPPPDFSLSTLLSSDKSDTPLNQLEKRIHTIWCQVLHCTEKHICTTASFFSIGGHSLLFIELYHHYQSIFNFDTHTLSIAPFLQQPTISQHSQLLQTVIMNNIKTTQWCTLHISEGTASFAQERIFLDEQVRFSSDIAIYNELFTLQILQGSLSLNRLLQALRYVLNKHKILRTSIMFNNDNGTLKQCITDKHETFTITINQTFQNDNELRDIIYQTTINPTLFDLSTGRVFYAEILKHQISLNENKNNSNKFIMNSDVLLIAFHHAVFDRASFPIFFNDLCLAYNINAISIEDDESLQYIDYSIHERLIDMTTSREFWYSQLEKYNLESQLLLPVDRHRLSNDHRSSSATVTQISFDNEISQSFLDYSSTHHVTPFQLGLSILYAFLFKLTHGENDLCISCLNANRYRTEVQDIMGMFVSTLPYRIQLDPHWFFDEVVKYVREKCLSILEHSHYPLQHILANLHIDQSSISFLETVYDFITVSSQSDELSLDGAGFKQVSFEQLFEVAKFDFMLTFIYDPMLENNRLSFRLTCSHDLFDEITVRNIGRRLEYCFQQIFSSNDTIRRIDTCFTSVSKINLILPEESEEMEDVIFCRQSHIMNEAPASFAQIRLWHNESIHFTPYISQIPINNMSFVYHPHNHHTLSIQHLRHALQLTVLKNESLHTSLLFDTEKNLVMQRIIDMNDNSRQLLTLIESTYETQEQLNDILHDEKYNLHLFDLTQGLAFRCHIVYYKQVSSNYLVSNKDTLIFNFHHSLFDLSSMQVFLHDLNQAYTTGQLLYDVNTTLRYLDYAAIEQQMSMTGASMFWLDALRDCHLDQSLSLPYDRYRLMNEYQTNRTTSFSFGFGQDLSHHFLLYALLNNIKYEHLAIATYFIFLFKLTNAQKDLCISMNIDNRYRDELKSIIGLFENVIPLRCHLTPAWSLSQFIENVRETTTNSMKYSYFPLQRILSQHSNVSKPAFLDISFEFISSMTRSDNKLIMIGDSQLCSIPFTININDFSLLIQHDLSVNQLSCTINASLDLFNVETIDKISQRFHSILNQLFTSVDNQMNKSVYEISLTLPNERLVMQSMNNTQVSFSSSVTCIHHEFVYQVTKHPQKLAVELDEQSLTYGELLHYVQVLSLALLNEYHIIPGEVVCQCVERSLTMVIGIMGIEMAGGIYCPLSPRDPQHRLHALTEQTQSRLVLVHYLTTTKFDDDIISLDIDSALIGNNMDSDMNYNCLSHVIVKEEETAYIIFTSGSTGTPKAVQVRHKNFIDCMHSLAYINSFNEDDTIVQMTRCSFDIHIQEILGEPFSVPLIDLIVKISITNCTVWNLYGPAEATIGSTIHCVNVTNDAQSIPIGRPFYNYRCIIMNQYLQSSVTNQEGELFVGGVGVFAGYLGRDDLTAKALVEIDYQLFYRTGDLVRMDNNGLLHYQGRKDHQIKLHGQRIELGEIERCLLNITSISACVVMKWNNDHLVAYLQSSHAKEEELREHCQSHLPPHMIPSIFIVLDKLPLNPNGKIDRKLLPPPDFSSSTDNIDDNVPRTTLEQQLQNIFSEAFHIESPHLEVAFSQLGGTSLGAILALTLIRQQVSNKVDIGLLFTNPSIRQLAIAIEPLLILDAPEEIVCTTNQSRERHARFSPSFVIESVGIALLVSQWLLPIIVIHRWCPLCFPILPICHLIFYIICSHSLSQRNIKDGNVFSWSYYRWWFLDRIWNNNTFWLQHILGTSLYSYYLRLCGARISLNTHIYTTIIDTPWLLEIDEGSWIANETYLNCLYFNDDNTFKLSPIRIGSNCSIGTRSILFDGVDMQDNIIVQPMSSVTGFVASKTIVDGEEHKSLPSDMSIMQSNRSLSMWHKIYQIIAIISIICIHYTLLILVYKVYSVRQISLLISITFCWTLWSIIGCFISLLLLKFIVGSCAAGEIYPIASRLYLQKIWLRQLIVSSFHHAWLLLTGYDYLYPYVLRWLGAHIEENVKLAEIDTFLSCPTNLLKIEMGVTTFGGILIVPTELTLSGDHRVDQVILGSHTNLANGCSILPGSCLASETMIGNLTRISRETKSRSGEVFMGVPARTMPFQMPPRPEIQDQIEIIPFWNTCLSHYVSKCLLLSIYPFGGLVGGSIIHTILVCSLNRCLSYKKRHQIVEQIIGRMNQDYEQFICPFLGNTQWLIRLFRAYGAHIGENTIIPDISSITDYPLMSIGDNVRLNVGTQIQGHSFEQRILKLAPVSIDNSCVLMSGSIVMAGCKLMGNNRIYPGTLIMKNDQLPLNTHWKGIPAQSYTVKAKLSQPTIIHDDLVLANVTLTDKDVLEINCGRGAGAAWCVHTHASHSYIGTDPSQDVINLCQRLYSTTPRLSFVVADATKHLPFENESIDIILCIEATHAFDEPVAITQFANEVVRVLRPNGYLLWCDFCYMDGSGTSTYDLIANDELIIEEKINITKNVLHALDIQNKSRTDFIQCYIQLEEQEYFRRFAGLPGTQIYEDMSQGRSQYWRVVFRKKTITDMPII</sequence>
<feature type="transmembrane region" description="Helical" evidence="4">
    <location>
        <begin position="3716"/>
        <end position="3736"/>
    </location>
</feature>
<evidence type="ECO:0000256" key="3">
    <source>
        <dbReference type="ARBA" id="ARBA00022598"/>
    </source>
</evidence>
<dbReference type="GO" id="GO:0043041">
    <property type="term" value="P:amino acid activation for nonribosomal peptide biosynthetic process"/>
    <property type="evidence" value="ECO:0007669"/>
    <property type="project" value="TreeGrafter"/>
</dbReference>
<dbReference type="GO" id="GO:0005829">
    <property type="term" value="C:cytosol"/>
    <property type="evidence" value="ECO:0007669"/>
    <property type="project" value="TreeGrafter"/>
</dbReference>
<dbReference type="NCBIfam" id="TIGR01733">
    <property type="entry name" value="AA-adenyl-dom"/>
    <property type="match status" value="1"/>
</dbReference>
<dbReference type="Pfam" id="PF00550">
    <property type="entry name" value="PP-binding"/>
    <property type="match status" value="4"/>
</dbReference>
<dbReference type="Pfam" id="PF00668">
    <property type="entry name" value="Condensation"/>
    <property type="match status" value="6"/>
</dbReference>
<dbReference type="PROSITE" id="PS00455">
    <property type="entry name" value="AMP_BINDING"/>
    <property type="match status" value="4"/>
</dbReference>
<feature type="domain" description="Carrier" evidence="5">
    <location>
        <begin position="5980"/>
        <end position="6055"/>
    </location>
</feature>
<dbReference type="InterPro" id="IPR042099">
    <property type="entry name" value="ANL_N_sf"/>
</dbReference>
<feature type="transmembrane region" description="Helical" evidence="4">
    <location>
        <begin position="3689"/>
        <end position="3710"/>
    </location>
</feature>
<dbReference type="Proteomes" id="UP000663860">
    <property type="component" value="Unassembled WGS sequence"/>
</dbReference>
<reference evidence="6" key="1">
    <citation type="submission" date="2021-02" db="EMBL/GenBank/DDBJ databases">
        <authorList>
            <person name="Nowell W R."/>
        </authorList>
    </citation>
    <scope>NUCLEOTIDE SEQUENCE</scope>
</reference>
<dbReference type="PROSITE" id="PS50075">
    <property type="entry name" value="CARRIER"/>
    <property type="match status" value="5"/>
</dbReference>
<feature type="transmembrane region" description="Helical" evidence="4">
    <location>
        <begin position="2724"/>
        <end position="2745"/>
    </location>
</feature>
<dbReference type="InterPro" id="IPR010071">
    <property type="entry name" value="AA_adenyl_dom"/>
</dbReference>
<feature type="domain" description="Carrier" evidence="5">
    <location>
        <begin position="3588"/>
        <end position="3663"/>
    </location>
</feature>
<dbReference type="InterPro" id="IPR009081">
    <property type="entry name" value="PP-bd_ACP"/>
</dbReference>
<dbReference type="Pfam" id="PF00501">
    <property type="entry name" value="AMP-binding"/>
    <property type="match status" value="5"/>
</dbReference>
<feature type="transmembrane region" description="Helical" evidence="4">
    <location>
        <begin position="3904"/>
        <end position="3928"/>
    </location>
</feature>
<feature type="transmembrane region" description="Helical" evidence="4">
    <location>
        <begin position="6296"/>
        <end position="6319"/>
    </location>
</feature>
<dbReference type="Pfam" id="PF13193">
    <property type="entry name" value="AMP-binding_C"/>
    <property type="match status" value="2"/>
</dbReference>
<dbReference type="SUPFAM" id="SSF56801">
    <property type="entry name" value="Acetyl-CoA synthetase-like"/>
    <property type="match status" value="5"/>
</dbReference>
<evidence type="ECO:0000313" key="6">
    <source>
        <dbReference type="EMBL" id="CAF1111663.1"/>
    </source>
</evidence>
<evidence type="ECO:0000256" key="2">
    <source>
        <dbReference type="ARBA" id="ARBA00022553"/>
    </source>
</evidence>
<organism evidence="6 7">
    <name type="scientific">Adineta steineri</name>
    <dbReference type="NCBI Taxonomy" id="433720"/>
    <lineage>
        <taxon>Eukaryota</taxon>
        <taxon>Metazoa</taxon>
        <taxon>Spiralia</taxon>
        <taxon>Gnathifera</taxon>
        <taxon>Rotifera</taxon>
        <taxon>Eurotatoria</taxon>
        <taxon>Bdelloidea</taxon>
        <taxon>Adinetida</taxon>
        <taxon>Adinetidae</taxon>
        <taxon>Adineta</taxon>
    </lineage>
</organism>
<dbReference type="Gene3D" id="3.30.559.30">
    <property type="entry name" value="Nonribosomal peptide synthetase, condensation domain"/>
    <property type="match status" value="6"/>
</dbReference>
<feature type="transmembrane region" description="Helical" evidence="4">
    <location>
        <begin position="3934"/>
        <end position="3958"/>
    </location>
</feature>
<dbReference type="NCBIfam" id="NF003417">
    <property type="entry name" value="PRK04813.1"/>
    <property type="match status" value="7"/>
</dbReference>
<dbReference type="GO" id="GO:0009366">
    <property type="term" value="C:enterobactin synthetase complex"/>
    <property type="evidence" value="ECO:0007669"/>
    <property type="project" value="TreeGrafter"/>
</dbReference>
<dbReference type="Gene3D" id="2.160.10.10">
    <property type="entry name" value="Hexapeptide repeat proteins"/>
    <property type="match status" value="5"/>
</dbReference>
<feature type="transmembrane region" description="Helical" evidence="4">
    <location>
        <begin position="2509"/>
        <end position="2530"/>
    </location>
</feature>
<dbReference type="Pfam" id="PF08241">
    <property type="entry name" value="Methyltransf_11"/>
    <property type="match status" value="1"/>
</dbReference>
<dbReference type="InterPro" id="IPR025110">
    <property type="entry name" value="AMP-bd_C"/>
</dbReference>
<dbReference type="FunFam" id="3.30.300.30:FF:000015">
    <property type="entry name" value="Nonribosomal peptide synthase SidD"/>
    <property type="match status" value="2"/>
</dbReference>
<evidence type="ECO:0000313" key="7">
    <source>
        <dbReference type="Proteomes" id="UP000663860"/>
    </source>
</evidence>
<keyword evidence="2" id="KW-0597">Phosphoprotein</keyword>
<dbReference type="InterPro" id="IPR001451">
    <property type="entry name" value="Hexapep"/>
</dbReference>
<dbReference type="InterPro" id="IPR036736">
    <property type="entry name" value="ACP-like_sf"/>
</dbReference>
<keyword evidence="4" id="KW-0812">Transmembrane</keyword>
<dbReference type="GO" id="GO:0009239">
    <property type="term" value="P:enterobactin biosynthetic process"/>
    <property type="evidence" value="ECO:0007669"/>
    <property type="project" value="TreeGrafter"/>
</dbReference>
<dbReference type="GO" id="GO:0008757">
    <property type="term" value="F:S-adenosylmethionine-dependent methyltransferase activity"/>
    <property type="evidence" value="ECO:0007669"/>
    <property type="project" value="InterPro"/>
</dbReference>
<evidence type="ECO:0000256" key="1">
    <source>
        <dbReference type="ARBA" id="ARBA00022450"/>
    </source>
</evidence>
<feature type="domain" description="Carrier" evidence="5">
    <location>
        <begin position="819"/>
        <end position="897"/>
    </location>
</feature>
<dbReference type="Gene3D" id="3.40.50.12780">
    <property type="entry name" value="N-terminal domain of ligase-like"/>
    <property type="match status" value="7"/>
</dbReference>
<dbReference type="CDD" id="cd05930">
    <property type="entry name" value="A_NRPS"/>
    <property type="match status" value="3"/>
</dbReference>
<feature type="transmembrane region" description="Helical" evidence="4">
    <location>
        <begin position="6325"/>
        <end position="6353"/>
    </location>
</feature>
<gene>
    <name evidence="6" type="ORF">IZO911_LOCUS23623</name>
</gene>
<feature type="domain" description="Carrier" evidence="5">
    <location>
        <begin position="4475"/>
        <end position="4555"/>
    </location>
</feature>
<keyword evidence="3" id="KW-0436">Ligase</keyword>
<dbReference type="Gene3D" id="3.30.559.10">
    <property type="entry name" value="Chloramphenicol acetyltransferase-like domain"/>
    <property type="match status" value="4"/>
</dbReference>
<comment type="caution">
    <text evidence="6">The sequence shown here is derived from an EMBL/GenBank/DDBJ whole genome shotgun (WGS) entry which is preliminary data.</text>
</comment>
<protein>
    <recommendedName>
        <fullName evidence="5">Carrier domain-containing protein</fullName>
    </recommendedName>
</protein>
<dbReference type="Gene3D" id="3.40.50.150">
    <property type="entry name" value="Vaccinia Virus protein VP39"/>
    <property type="match status" value="1"/>
</dbReference>
<dbReference type="EMBL" id="CAJNOE010000275">
    <property type="protein sequence ID" value="CAF1111663.1"/>
    <property type="molecule type" value="Genomic_DNA"/>
</dbReference>
<dbReference type="PANTHER" id="PTHR45527">
    <property type="entry name" value="NONRIBOSOMAL PEPTIDE SYNTHETASE"/>
    <property type="match status" value="1"/>
</dbReference>
<dbReference type="InterPro" id="IPR023213">
    <property type="entry name" value="CAT-like_dom_sf"/>
</dbReference>
<accession>A0A814PVU2</accession>
<dbReference type="Gene3D" id="3.30.300.30">
    <property type="match status" value="5"/>
</dbReference>
<dbReference type="SUPFAM" id="SSF51161">
    <property type="entry name" value="Trimeric LpxA-like enzymes"/>
    <property type="match status" value="6"/>
</dbReference>
<keyword evidence="4" id="KW-1133">Transmembrane helix</keyword>
<dbReference type="GO" id="GO:0031177">
    <property type="term" value="F:phosphopantetheine binding"/>
    <property type="evidence" value="ECO:0007669"/>
    <property type="project" value="TreeGrafter"/>
</dbReference>
<name>A0A814PVU2_9BILA</name>
<dbReference type="SUPFAM" id="SSF52777">
    <property type="entry name" value="CoA-dependent acyltransferases"/>
    <property type="match status" value="10"/>
</dbReference>
<dbReference type="InterPro" id="IPR045851">
    <property type="entry name" value="AMP-bd_C_sf"/>
</dbReference>
<proteinExistence type="predicted"/>
<evidence type="ECO:0000256" key="4">
    <source>
        <dbReference type="SAM" id="Phobius"/>
    </source>
</evidence>
<dbReference type="InterPro" id="IPR011004">
    <property type="entry name" value="Trimer_LpxA-like_sf"/>
</dbReference>
<dbReference type="InterPro" id="IPR000873">
    <property type="entry name" value="AMP-dep_synth/lig_dom"/>
</dbReference>
<dbReference type="Pfam" id="PF14602">
    <property type="entry name" value="Hexapep_2"/>
    <property type="match status" value="2"/>
</dbReference>
<dbReference type="CDD" id="cd02440">
    <property type="entry name" value="AdoMet_MTases"/>
    <property type="match status" value="1"/>
</dbReference>